<feature type="region of interest" description="Disordered" evidence="1">
    <location>
        <begin position="1"/>
        <end position="54"/>
    </location>
</feature>
<reference evidence="2 3" key="1">
    <citation type="journal article" date="2020" name="Nat. Food">
        <title>A phased Vanilla planifolia genome enables genetic improvement of flavour and production.</title>
        <authorList>
            <person name="Hasing T."/>
            <person name="Tang H."/>
            <person name="Brym M."/>
            <person name="Khazi F."/>
            <person name="Huang T."/>
            <person name="Chambers A.H."/>
        </authorList>
    </citation>
    <scope>NUCLEOTIDE SEQUENCE [LARGE SCALE GENOMIC DNA]</scope>
    <source>
        <tissue evidence="2">Leaf</tissue>
    </source>
</reference>
<keyword evidence="3" id="KW-1185">Reference proteome</keyword>
<dbReference type="Proteomes" id="UP000636800">
    <property type="component" value="Chromosome 1"/>
</dbReference>
<evidence type="ECO:0000256" key="1">
    <source>
        <dbReference type="SAM" id="MobiDB-lite"/>
    </source>
</evidence>
<sequence length="54" mass="5626">MVRGPSEGLTPPEAMSSGIKDSEARLEVAVEGSGEVSSGGGDGGRFWERSGRFR</sequence>
<gene>
    <name evidence="2" type="ORF">HPP92_004452</name>
</gene>
<evidence type="ECO:0000313" key="3">
    <source>
        <dbReference type="Proteomes" id="UP000636800"/>
    </source>
</evidence>
<feature type="compositionally biased region" description="Basic and acidic residues" evidence="1">
    <location>
        <begin position="45"/>
        <end position="54"/>
    </location>
</feature>
<comment type="caution">
    <text evidence="2">The sequence shown here is derived from an EMBL/GenBank/DDBJ whole genome shotgun (WGS) entry which is preliminary data.</text>
</comment>
<protein>
    <submittedName>
        <fullName evidence="2">Uncharacterized protein</fullName>
    </submittedName>
</protein>
<dbReference type="EMBL" id="JADCNL010000001">
    <property type="protein sequence ID" value="KAG0499761.1"/>
    <property type="molecule type" value="Genomic_DNA"/>
</dbReference>
<evidence type="ECO:0000313" key="2">
    <source>
        <dbReference type="EMBL" id="KAG0499761.1"/>
    </source>
</evidence>
<dbReference type="AlphaFoldDB" id="A0A835RWT1"/>
<accession>A0A835RWT1</accession>
<organism evidence="2 3">
    <name type="scientific">Vanilla planifolia</name>
    <name type="common">Vanilla</name>
    <dbReference type="NCBI Taxonomy" id="51239"/>
    <lineage>
        <taxon>Eukaryota</taxon>
        <taxon>Viridiplantae</taxon>
        <taxon>Streptophyta</taxon>
        <taxon>Embryophyta</taxon>
        <taxon>Tracheophyta</taxon>
        <taxon>Spermatophyta</taxon>
        <taxon>Magnoliopsida</taxon>
        <taxon>Liliopsida</taxon>
        <taxon>Asparagales</taxon>
        <taxon>Orchidaceae</taxon>
        <taxon>Vanilloideae</taxon>
        <taxon>Vanilleae</taxon>
        <taxon>Vanilla</taxon>
    </lineage>
</organism>
<proteinExistence type="predicted"/>
<name>A0A835RWT1_VANPL</name>